<dbReference type="InterPro" id="IPR003696">
    <property type="entry name" value="Carbtransf_dom"/>
</dbReference>
<keyword evidence="5" id="KW-1185">Reference proteome</keyword>
<organism evidence="4 5">
    <name type="scientific">Vallitalea pronyensis</name>
    <dbReference type="NCBI Taxonomy" id="1348613"/>
    <lineage>
        <taxon>Bacteria</taxon>
        <taxon>Bacillati</taxon>
        <taxon>Bacillota</taxon>
        <taxon>Clostridia</taxon>
        <taxon>Lachnospirales</taxon>
        <taxon>Vallitaleaceae</taxon>
        <taxon>Vallitalea</taxon>
    </lineage>
</organism>
<evidence type="ECO:0000313" key="5">
    <source>
        <dbReference type="Proteomes" id="UP000683246"/>
    </source>
</evidence>
<protein>
    <submittedName>
        <fullName evidence="4">Carbamoyltransferase</fullName>
    </submittedName>
</protein>
<dbReference type="KEGG" id="vpy:HZI73_06115"/>
<name>A0A8J8MHH1_9FIRM</name>
<proteinExistence type="inferred from homology"/>
<accession>A0A8J8MHH1</accession>
<dbReference type="GO" id="GO:0003824">
    <property type="term" value="F:catalytic activity"/>
    <property type="evidence" value="ECO:0007669"/>
    <property type="project" value="InterPro"/>
</dbReference>
<evidence type="ECO:0000313" key="4">
    <source>
        <dbReference type="EMBL" id="QUI21902.1"/>
    </source>
</evidence>
<dbReference type="InterPro" id="IPR051338">
    <property type="entry name" value="NodU/CmcH_Carbamoyltrnsfr"/>
</dbReference>
<dbReference type="PANTHER" id="PTHR34847:SF1">
    <property type="entry name" value="NODULATION PROTEIN U"/>
    <property type="match status" value="1"/>
</dbReference>
<dbReference type="InterPro" id="IPR038152">
    <property type="entry name" value="Carbam_trans_C_sf"/>
</dbReference>
<dbReference type="PANTHER" id="PTHR34847">
    <property type="entry name" value="NODULATION PROTEIN U"/>
    <property type="match status" value="1"/>
</dbReference>
<feature type="domain" description="Carbamoyltransferase C-terminal" evidence="3">
    <location>
        <begin position="404"/>
        <end position="564"/>
    </location>
</feature>
<dbReference type="Gene3D" id="3.30.420.40">
    <property type="match status" value="1"/>
</dbReference>
<evidence type="ECO:0000256" key="1">
    <source>
        <dbReference type="ARBA" id="ARBA00006129"/>
    </source>
</evidence>
<gene>
    <name evidence="4" type="ORF">HZI73_06115</name>
</gene>
<dbReference type="Proteomes" id="UP000683246">
    <property type="component" value="Chromosome"/>
</dbReference>
<dbReference type="InterPro" id="IPR031730">
    <property type="entry name" value="Carbam_trans_C"/>
</dbReference>
<comment type="similarity">
    <text evidence="1">Belongs to the NodU/CmcH family.</text>
</comment>
<dbReference type="Pfam" id="PF16861">
    <property type="entry name" value="Carbam_trans_C"/>
    <property type="match status" value="1"/>
</dbReference>
<dbReference type="RefSeq" id="WP_212697373.1">
    <property type="nucleotide sequence ID" value="NZ_CP058649.1"/>
</dbReference>
<feature type="domain" description="Carbamoyltransferase" evidence="2">
    <location>
        <begin position="93"/>
        <end position="344"/>
    </location>
</feature>
<evidence type="ECO:0000259" key="3">
    <source>
        <dbReference type="Pfam" id="PF16861"/>
    </source>
</evidence>
<evidence type="ECO:0000259" key="2">
    <source>
        <dbReference type="Pfam" id="PF02543"/>
    </source>
</evidence>
<reference evidence="4" key="1">
    <citation type="submission" date="2020-07" db="EMBL/GenBank/DDBJ databases">
        <title>Vallitalea pronyensis genome.</title>
        <authorList>
            <person name="Postec A."/>
        </authorList>
    </citation>
    <scope>NUCLEOTIDE SEQUENCE</scope>
    <source>
        <strain evidence="4">FatNI3</strain>
    </source>
</reference>
<sequence>MKNGYYVSAYLEIDEASNVFSIGVRHDNCVALWEKRDLDVKLIRYWELERLTGHKQNAFALYNKEHCEEILGDLLKKDGLTLEDIIEIWGVPQLLADDSYLSKHQYPEYSYHSMSHLASCMFMDTELFKKESILGFNVDGGSDCTVDAYKKEDEIGEIDKYPFVGAYSMEGSKDMSLYPAYSPGVFWLYLAVYFDMREGSLMALAEASESKAYLEVENILSNKACPLESPDHAEDEILKLVKEIESYTQEDAGVKFNYFDTRFSEKENKISMVMKIIQKMSYDIMELNIEHAIEAYHIKPEETYLAMSGGFALNCPCNTHLMNKYHFKGFIAPPCVSDSGMALGIGLYAFYSKTNGAFHFKLESAYYGEKDSLEAFLEKHTFDQFIHSMDVYEPAKAAMDLMKEPIVWFDGHSEIGPRALGGRSILGDPRQQATKDTLNKIKKRQWWRPVAPIVLKEYVGDWFQDNFESPYMLHAIKIKDEKANEVIAIAHADGTARLQTMDKETRQIRLYQLMEEFYKMTDVPILCNTSLNDKGEPIINCIDEAFNFALRKNIHVMYVNGYRIQLKNHKNYTGTQPLPRQLTLSIWKNTDEYMQLYQQYNPHNVNDELMVTRIIWGLPMERLMDADNKKDAMRSVIETKMFMNKVGPIRKQKMKFIYGIFQHIKEKELQFHQVEEDYTMNDKREG</sequence>
<dbReference type="Gene3D" id="3.90.870.20">
    <property type="entry name" value="Carbamoyltransferase, C-terminal domain"/>
    <property type="match status" value="1"/>
</dbReference>
<dbReference type="EMBL" id="CP058649">
    <property type="protein sequence ID" value="QUI21902.1"/>
    <property type="molecule type" value="Genomic_DNA"/>
</dbReference>
<dbReference type="Pfam" id="PF02543">
    <property type="entry name" value="Carbam_trans_N"/>
    <property type="match status" value="1"/>
</dbReference>
<dbReference type="AlphaFoldDB" id="A0A8J8MHH1"/>